<dbReference type="SUPFAM" id="SSF47413">
    <property type="entry name" value="lambda repressor-like DNA-binding domains"/>
    <property type="match status" value="1"/>
</dbReference>
<dbReference type="SUPFAM" id="SSF53822">
    <property type="entry name" value="Periplasmic binding protein-like I"/>
    <property type="match status" value="1"/>
</dbReference>
<keyword evidence="1" id="KW-0805">Transcription regulation</keyword>
<dbReference type="InterPro" id="IPR000843">
    <property type="entry name" value="HTH_LacI"/>
</dbReference>
<dbReference type="Pfam" id="PF13377">
    <property type="entry name" value="Peripla_BP_3"/>
    <property type="match status" value="1"/>
</dbReference>
<dbReference type="PANTHER" id="PTHR30146:SF138">
    <property type="entry name" value="TRANSCRIPTIONAL REGULATORY PROTEIN"/>
    <property type="match status" value="1"/>
</dbReference>
<dbReference type="InterPro" id="IPR046335">
    <property type="entry name" value="LacI/GalR-like_sensor"/>
</dbReference>
<dbReference type="EMBL" id="JAUSXB010000001">
    <property type="protein sequence ID" value="MDQ0675087.1"/>
    <property type="molecule type" value="Genomic_DNA"/>
</dbReference>
<dbReference type="Pfam" id="PF00356">
    <property type="entry name" value="LacI"/>
    <property type="match status" value="1"/>
</dbReference>
<evidence type="ECO:0000313" key="6">
    <source>
        <dbReference type="Proteomes" id="UP001236806"/>
    </source>
</evidence>
<sequence length="344" mass="36566">MSPEQESASTTAAKPAATIYDIARTTGFSPSTVSRALHKPGRVGPTTEKAVRAAAESLGYQINPMARFVTTGRTGTVALVLSDITNPVFFDLVRGAERTTALEGQTLVVAETQGSSVIEQETVDRLLPTVDGIILASSRLDKDQIRNLSEQKNIVLVNRNVDGVPCVLPQLQPGIREAVNHLAGLGHTSLAFLPGPTAIWMSRQRLKLLQEEVARVGMSLVATSPAEPTMEGGRKALAEVLDTGATGVIAYTDLMAIGLLLACKDEKIPVPGKLSIIGFDDVFGSRFTSPPLTTIRTPLALMGEEAVRRLTAENSEEITLPSGMLQTEFVLRKSSGPSPQAAQS</sequence>
<evidence type="ECO:0000256" key="1">
    <source>
        <dbReference type="ARBA" id="ARBA00023015"/>
    </source>
</evidence>
<accession>A0ABU0PM87</accession>
<dbReference type="CDD" id="cd01392">
    <property type="entry name" value="HTH_LacI"/>
    <property type="match status" value="1"/>
</dbReference>
<organism evidence="5 6">
    <name type="scientific">Pseudarthrobacter siccitolerans</name>
    <dbReference type="NCBI Taxonomy" id="861266"/>
    <lineage>
        <taxon>Bacteria</taxon>
        <taxon>Bacillati</taxon>
        <taxon>Actinomycetota</taxon>
        <taxon>Actinomycetes</taxon>
        <taxon>Micrococcales</taxon>
        <taxon>Micrococcaceae</taxon>
        <taxon>Pseudarthrobacter</taxon>
    </lineage>
</organism>
<proteinExistence type="predicted"/>
<dbReference type="PANTHER" id="PTHR30146">
    <property type="entry name" value="LACI-RELATED TRANSCRIPTIONAL REPRESSOR"/>
    <property type="match status" value="1"/>
</dbReference>
<dbReference type="Gene3D" id="1.10.260.40">
    <property type="entry name" value="lambda repressor-like DNA-binding domains"/>
    <property type="match status" value="1"/>
</dbReference>
<dbReference type="PROSITE" id="PS50932">
    <property type="entry name" value="HTH_LACI_2"/>
    <property type="match status" value="1"/>
</dbReference>
<comment type="caution">
    <text evidence="5">The sequence shown here is derived from an EMBL/GenBank/DDBJ whole genome shotgun (WGS) entry which is preliminary data.</text>
</comment>
<dbReference type="CDD" id="cd06267">
    <property type="entry name" value="PBP1_LacI_sugar_binding-like"/>
    <property type="match status" value="1"/>
</dbReference>
<keyword evidence="6" id="KW-1185">Reference proteome</keyword>
<evidence type="ECO:0000259" key="4">
    <source>
        <dbReference type="PROSITE" id="PS50932"/>
    </source>
</evidence>
<dbReference type="Gene3D" id="3.40.50.2300">
    <property type="match status" value="2"/>
</dbReference>
<gene>
    <name evidence="5" type="ORF">QFZ36_002648</name>
</gene>
<dbReference type="InterPro" id="IPR028082">
    <property type="entry name" value="Peripla_BP_I"/>
</dbReference>
<evidence type="ECO:0000256" key="2">
    <source>
        <dbReference type="ARBA" id="ARBA00023125"/>
    </source>
</evidence>
<dbReference type="InterPro" id="IPR010982">
    <property type="entry name" value="Lambda_DNA-bd_dom_sf"/>
</dbReference>
<reference evidence="5 6" key="1">
    <citation type="submission" date="2023-07" db="EMBL/GenBank/DDBJ databases">
        <title>Comparative genomics of wheat-associated soil bacteria to identify genetic determinants of phenazine resistance.</title>
        <authorList>
            <person name="Mouncey N."/>
        </authorList>
    </citation>
    <scope>NUCLEOTIDE SEQUENCE [LARGE SCALE GENOMIC DNA]</scope>
    <source>
        <strain evidence="5 6">W1I3</strain>
    </source>
</reference>
<evidence type="ECO:0000313" key="5">
    <source>
        <dbReference type="EMBL" id="MDQ0675087.1"/>
    </source>
</evidence>
<dbReference type="Proteomes" id="UP001236806">
    <property type="component" value="Unassembled WGS sequence"/>
</dbReference>
<keyword evidence="3" id="KW-0804">Transcription</keyword>
<name>A0ABU0PM87_9MICC</name>
<protein>
    <submittedName>
        <fullName evidence="5">LacI family transcriptional regulator</fullName>
    </submittedName>
</protein>
<dbReference type="SMART" id="SM00354">
    <property type="entry name" value="HTH_LACI"/>
    <property type="match status" value="1"/>
</dbReference>
<feature type="domain" description="HTH lacI-type" evidence="4">
    <location>
        <begin position="17"/>
        <end position="71"/>
    </location>
</feature>
<keyword evidence="2" id="KW-0238">DNA-binding</keyword>
<evidence type="ECO:0000256" key="3">
    <source>
        <dbReference type="ARBA" id="ARBA00023163"/>
    </source>
</evidence>